<name>A0A6J7TZE1_9ZZZZ</name>
<gene>
    <name evidence="1" type="ORF">UFOPK4347_00106</name>
</gene>
<accession>A0A6J7TZE1</accession>
<organism evidence="1">
    <name type="scientific">freshwater metagenome</name>
    <dbReference type="NCBI Taxonomy" id="449393"/>
    <lineage>
        <taxon>unclassified sequences</taxon>
        <taxon>metagenomes</taxon>
        <taxon>ecological metagenomes</taxon>
    </lineage>
</organism>
<dbReference type="AlphaFoldDB" id="A0A6J7TZE1"/>
<reference evidence="1" key="1">
    <citation type="submission" date="2020-05" db="EMBL/GenBank/DDBJ databases">
        <authorList>
            <person name="Chiriac C."/>
            <person name="Salcher M."/>
            <person name="Ghai R."/>
            <person name="Kavagutti S V."/>
        </authorList>
    </citation>
    <scope>NUCLEOTIDE SEQUENCE</scope>
</reference>
<dbReference type="Pfam" id="PF12007">
    <property type="entry name" value="DUF3501"/>
    <property type="match status" value="1"/>
</dbReference>
<dbReference type="InterPro" id="IPR021890">
    <property type="entry name" value="DUF3501"/>
</dbReference>
<evidence type="ECO:0000313" key="1">
    <source>
        <dbReference type="EMBL" id="CAB5058412.1"/>
    </source>
</evidence>
<sequence>MPPVLSPSHNGSRKLVIDDILDLRAYEKVRVAEKARVLELKRKRRVEIGTILTVLFENRDTMWMQIQEMLRAEKVLTDEGVYEELNAYNPLIPEPGQLSCTVFIEITTEAAMREWLPKLVGIERSIVLVLSDGTEVHPVTDAQHDAALTREDITAAVHYIHFNFTPEQVAAFASGPVQLRCIHPNYLEVMELSDSTVGELLLDLQANS</sequence>
<dbReference type="EMBL" id="CAFBQU010000001">
    <property type="protein sequence ID" value="CAB5058412.1"/>
    <property type="molecule type" value="Genomic_DNA"/>
</dbReference>
<protein>
    <submittedName>
        <fullName evidence="1">Unannotated protein</fullName>
    </submittedName>
</protein>
<proteinExistence type="predicted"/>